<dbReference type="InterPro" id="IPR019949">
    <property type="entry name" value="CmoO-like"/>
</dbReference>
<comment type="similarity">
    <text evidence="1">To bacterial alkanal monooxygenase alpha and beta chains.</text>
</comment>
<evidence type="ECO:0000256" key="2">
    <source>
        <dbReference type="ARBA" id="ARBA00074555"/>
    </source>
</evidence>
<dbReference type="RefSeq" id="WP_075803379.1">
    <property type="nucleotide sequence ID" value="NZ_MKZO01000020.1"/>
</dbReference>
<dbReference type="PANTHER" id="PTHR30137">
    <property type="entry name" value="LUCIFERASE-LIKE MONOOXYGENASE"/>
    <property type="match status" value="1"/>
</dbReference>
<dbReference type="InterPro" id="IPR036661">
    <property type="entry name" value="Luciferase-like_sf"/>
</dbReference>
<reference evidence="4 5" key="1">
    <citation type="submission" date="2016-10" db="EMBL/GenBank/DDBJ databases">
        <title>Genome Sequence of Pseudomonas putida GM4FR.</title>
        <authorList>
            <person name="Poehlein A."/>
            <person name="Wemheuer F."/>
            <person name="Hollensteiner J."/>
            <person name="Wemheuer B."/>
        </authorList>
    </citation>
    <scope>NUCLEOTIDE SEQUENCE [LARGE SCALE GENOMIC DNA]</scope>
    <source>
        <strain evidence="4 5">GM4FR</strain>
    </source>
</reference>
<organism evidence="4 5">
    <name type="scientific">Pseudomonas putida</name>
    <name type="common">Arthrobacter siderocapsulatus</name>
    <dbReference type="NCBI Taxonomy" id="303"/>
    <lineage>
        <taxon>Bacteria</taxon>
        <taxon>Pseudomonadati</taxon>
        <taxon>Pseudomonadota</taxon>
        <taxon>Gammaproteobacteria</taxon>
        <taxon>Pseudomonadales</taxon>
        <taxon>Pseudomonadaceae</taxon>
        <taxon>Pseudomonas</taxon>
    </lineage>
</organism>
<name>A0A1Q9R5P3_PSEPU</name>
<proteinExistence type="predicted"/>
<feature type="domain" description="Luciferase-like" evidence="3">
    <location>
        <begin position="16"/>
        <end position="297"/>
    </location>
</feature>
<evidence type="ECO:0000313" key="4">
    <source>
        <dbReference type="EMBL" id="OLS62701.1"/>
    </source>
</evidence>
<dbReference type="Pfam" id="PF00296">
    <property type="entry name" value="Bac_luciferase"/>
    <property type="match status" value="1"/>
</dbReference>
<dbReference type="InterPro" id="IPR050766">
    <property type="entry name" value="Bact_Lucif_Oxidored"/>
</dbReference>
<sequence length="330" mass="36152">MTALSVLDLVMIGQDKTFATALDETRRLAQYVEQEGYTRYWIAEHHDLPGIGSAATALIISQIASATQTLRVGAGGIMLPNHSPLAIAEQFGTLDTLFPGRIDLGLGRAAGSAGAAVQALRRGAPERDFEQDVLELTDYLQDNGQRPARALSEPRAVPLWILGSSLMGADLAARLGLPYSFASHFAPRYLHQAIAHYRKHFTPSRYLAKPYVMIGVNVFAADTDEEANYLASSHRRWMLDLHMGRPGLLQKPVEGFMEGLSAHEREIVNAVLACTVAGEKAVVGDWMRALVRETGADELVIDARIYDVQARMRSHGYAAQALGEELEMNR</sequence>
<dbReference type="OrthoDB" id="9780518at2"/>
<dbReference type="AlphaFoldDB" id="A0A1Q9R5P3"/>
<dbReference type="Proteomes" id="UP000186736">
    <property type="component" value="Unassembled WGS sequence"/>
</dbReference>
<dbReference type="CDD" id="cd00347">
    <property type="entry name" value="Flavin_utilizing_monoxygenases"/>
    <property type="match status" value="1"/>
</dbReference>
<dbReference type="InterPro" id="IPR011251">
    <property type="entry name" value="Luciferase-like_dom"/>
</dbReference>
<dbReference type="GO" id="GO:0005829">
    <property type="term" value="C:cytosol"/>
    <property type="evidence" value="ECO:0007669"/>
    <property type="project" value="TreeGrafter"/>
</dbReference>
<evidence type="ECO:0000259" key="3">
    <source>
        <dbReference type="Pfam" id="PF00296"/>
    </source>
</evidence>
<dbReference type="NCBIfam" id="TIGR03558">
    <property type="entry name" value="oxido_grp_1"/>
    <property type="match status" value="1"/>
</dbReference>
<dbReference type="PANTHER" id="PTHR30137:SF6">
    <property type="entry name" value="LUCIFERASE-LIKE MONOOXYGENASE"/>
    <property type="match status" value="1"/>
</dbReference>
<dbReference type="FunFam" id="3.20.20.30:FF:000002">
    <property type="entry name" value="LLM class flavin-dependent oxidoreductase"/>
    <property type="match status" value="1"/>
</dbReference>
<comment type="caution">
    <text evidence="4">The sequence shown here is derived from an EMBL/GenBank/DDBJ whole genome shotgun (WGS) entry which is preliminary data.</text>
</comment>
<gene>
    <name evidence="4" type="ORF">PSEMO_24640</name>
</gene>
<dbReference type="EMBL" id="MKZO01000020">
    <property type="protein sequence ID" value="OLS62701.1"/>
    <property type="molecule type" value="Genomic_DNA"/>
</dbReference>
<evidence type="ECO:0000256" key="1">
    <source>
        <dbReference type="ARBA" id="ARBA00007789"/>
    </source>
</evidence>
<dbReference type="Gene3D" id="3.20.20.30">
    <property type="entry name" value="Luciferase-like domain"/>
    <property type="match status" value="1"/>
</dbReference>
<dbReference type="GO" id="GO:0016705">
    <property type="term" value="F:oxidoreductase activity, acting on paired donors, with incorporation or reduction of molecular oxygen"/>
    <property type="evidence" value="ECO:0007669"/>
    <property type="project" value="InterPro"/>
</dbReference>
<dbReference type="SUPFAM" id="SSF51679">
    <property type="entry name" value="Bacterial luciferase-like"/>
    <property type="match status" value="1"/>
</dbReference>
<evidence type="ECO:0000313" key="5">
    <source>
        <dbReference type="Proteomes" id="UP000186736"/>
    </source>
</evidence>
<accession>A0A1Q9R5P3</accession>
<protein>
    <recommendedName>
        <fullName evidence="2">Luciferase-like monooxygenase</fullName>
    </recommendedName>
</protein>